<dbReference type="OrthoDB" id="496981at2759"/>
<dbReference type="Proteomes" id="UP000792457">
    <property type="component" value="Unassembled WGS sequence"/>
</dbReference>
<keyword evidence="3" id="KW-1185">Reference proteome</keyword>
<evidence type="ECO:0000256" key="1">
    <source>
        <dbReference type="SAM" id="MobiDB-lite"/>
    </source>
</evidence>
<evidence type="ECO:0000313" key="3">
    <source>
        <dbReference type="Proteomes" id="UP000792457"/>
    </source>
</evidence>
<feature type="compositionally biased region" description="Basic and acidic residues" evidence="1">
    <location>
        <begin position="53"/>
        <end position="66"/>
    </location>
</feature>
<dbReference type="EMBL" id="KZ308568">
    <property type="protein sequence ID" value="KAG8231693.1"/>
    <property type="molecule type" value="Genomic_DNA"/>
</dbReference>
<feature type="region of interest" description="Disordered" evidence="1">
    <location>
        <begin position="1"/>
        <end position="75"/>
    </location>
</feature>
<sequence length="376" mass="40570">MTSVDSGVETSNDSNDSSATHDYQPVENSSPVKNLCSALPPSQFNGFSSSSQDSEKDFKEDPDRRLSLTFRPPSLRTSGLQLGELGGIGTAASSSPSTSQITFSIPLKSLGASAFCGESSAHNKDHSMNLYLYHPGCKETLKTKLRVMRHRHTFLNPIGLQGTDVSSNDLHGRNPLKLAMSKLRLLKNLYSFNNDSEVTVNPDAQKIKMEVQQVIEMLQEYLNKKGRETEAELLTAFSSRLNLSSSQQEVDDEVRGLLTSLNSLTIQSPETSSSHPSTSSFLGASTSSTATQSTFLSFSTSASEQGASSSSQMTVSIPQLHPPPPVIPFRLPLGRFDFPNPSAMTNPFHLNPPCFEAPFAWVSSPSAPASSSEGDA</sequence>
<evidence type="ECO:0000313" key="2">
    <source>
        <dbReference type="EMBL" id="KAG8231693.1"/>
    </source>
</evidence>
<reference evidence="2" key="1">
    <citation type="submission" date="2013-04" db="EMBL/GenBank/DDBJ databases">
        <authorList>
            <person name="Qu J."/>
            <person name="Murali S.C."/>
            <person name="Bandaranaike D."/>
            <person name="Bellair M."/>
            <person name="Blankenburg K."/>
            <person name="Chao H."/>
            <person name="Dinh H."/>
            <person name="Doddapaneni H."/>
            <person name="Downs B."/>
            <person name="Dugan-Rocha S."/>
            <person name="Elkadiri S."/>
            <person name="Gnanaolivu R.D."/>
            <person name="Hernandez B."/>
            <person name="Javaid M."/>
            <person name="Jayaseelan J.C."/>
            <person name="Lee S."/>
            <person name="Li M."/>
            <person name="Ming W."/>
            <person name="Munidasa M."/>
            <person name="Muniz J."/>
            <person name="Nguyen L."/>
            <person name="Ongeri F."/>
            <person name="Osuji N."/>
            <person name="Pu L.-L."/>
            <person name="Puazo M."/>
            <person name="Qu C."/>
            <person name="Quiroz J."/>
            <person name="Raj R."/>
            <person name="Weissenberger G."/>
            <person name="Xin Y."/>
            <person name="Zou X."/>
            <person name="Han Y."/>
            <person name="Richards S."/>
            <person name="Worley K."/>
            <person name="Muzny D."/>
            <person name="Gibbs R."/>
        </authorList>
    </citation>
    <scope>NUCLEOTIDE SEQUENCE</scope>
    <source>
        <strain evidence="2">Sampled in the wild</strain>
    </source>
</reference>
<gene>
    <name evidence="2" type="ORF">J437_LFUL007468</name>
</gene>
<comment type="caution">
    <text evidence="2">The sequence shown here is derived from an EMBL/GenBank/DDBJ whole genome shotgun (WGS) entry which is preliminary data.</text>
</comment>
<feature type="compositionally biased region" description="Low complexity" evidence="1">
    <location>
        <begin position="268"/>
        <end position="285"/>
    </location>
</feature>
<dbReference type="AlphaFoldDB" id="A0A8K0P466"/>
<reference evidence="2" key="2">
    <citation type="submission" date="2017-10" db="EMBL/GenBank/DDBJ databases">
        <title>Ladona fulva Genome sequencing and assembly.</title>
        <authorList>
            <person name="Murali S."/>
            <person name="Richards S."/>
            <person name="Bandaranaike D."/>
            <person name="Bellair M."/>
            <person name="Blankenburg K."/>
            <person name="Chao H."/>
            <person name="Dinh H."/>
            <person name="Doddapaneni H."/>
            <person name="Dugan-Rocha S."/>
            <person name="Elkadiri S."/>
            <person name="Gnanaolivu R."/>
            <person name="Hernandez B."/>
            <person name="Skinner E."/>
            <person name="Javaid M."/>
            <person name="Lee S."/>
            <person name="Li M."/>
            <person name="Ming W."/>
            <person name="Munidasa M."/>
            <person name="Muniz J."/>
            <person name="Nguyen L."/>
            <person name="Hughes D."/>
            <person name="Osuji N."/>
            <person name="Pu L.-L."/>
            <person name="Puazo M."/>
            <person name="Qu C."/>
            <person name="Quiroz J."/>
            <person name="Raj R."/>
            <person name="Weissenberger G."/>
            <person name="Xin Y."/>
            <person name="Zou X."/>
            <person name="Han Y."/>
            <person name="Worley K."/>
            <person name="Muzny D."/>
            <person name="Gibbs R."/>
        </authorList>
    </citation>
    <scope>NUCLEOTIDE SEQUENCE</scope>
    <source>
        <strain evidence="2">Sampled in the wild</strain>
    </source>
</reference>
<feature type="compositionally biased region" description="Polar residues" evidence="1">
    <location>
        <begin position="1"/>
        <end position="32"/>
    </location>
</feature>
<organism evidence="2 3">
    <name type="scientific">Ladona fulva</name>
    <name type="common">Scarce chaser dragonfly</name>
    <name type="synonym">Libellula fulva</name>
    <dbReference type="NCBI Taxonomy" id="123851"/>
    <lineage>
        <taxon>Eukaryota</taxon>
        <taxon>Metazoa</taxon>
        <taxon>Ecdysozoa</taxon>
        <taxon>Arthropoda</taxon>
        <taxon>Hexapoda</taxon>
        <taxon>Insecta</taxon>
        <taxon>Pterygota</taxon>
        <taxon>Palaeoptera</taxon>
        <taxon>Odonata</taxon>
        <taxon>Epiprocta</taxon>
        <taxon>Anisoptera</taxon>
        <taxon>Libelluloidea</taxon>
        <taxon>Libellulidae</taxon>
        <taxon>Ladona</taxon>
    </lineage>
</organism>
<name>A0A8K0P466_LADFU</name>
<protein>
    <submittedName>
        <fullName evidence="2">Uncharacterized protein</fullName>
    </submittedName>
</protein>
<proteinExistence type="predicted"/>
<feature type="region of interest" description="Disordered" evidence="1">
    <location>
        <begin position="266"/>
        <end position="285"/>
    </location>
</feature>
<feature type="compositionally biased region" description="Polar residues" evidence="1">
    <location>
        <begin position="40"/>
        <end position="52"/>
    </location>
</feature>
<accession>A0A8K0P466</accession>